<evidence type="ECO:0008006" key="3">
    <source>
        <dbReference type="Google" id="ProtNLM"/>
    </source>
</evidence>
<keyword evidence="2" id="KW-1185">Reference proteome</keyword>
<organism evidence="1 2">
    <name type="scientific">Sphingomonas qomolangmaensis</name>
    <dbReference type="NCBI Taxonomy" id="2918765"/>
    <lineage>
        <taxon>Bacteria</taxon>
        <taxon>Pseudomonadati</taxon>
        <taxon>Pseudomonadota</taxon>
        <taxon>Alphaproteobacteria</taxon>
        <taxon>Sphingomonadales</taxon>
        <taxon>Sphingomonadaceae</taxon>
        <taxon>Sphingomonas</taxon>
    </lineage>
</organism>
<dbReference type="PROSITE" id="PS51257">
    <property type="entry name" value="PROKAR_LIPOPROTEIN"/>
    <property type="match status" value="1"/>
</dbReference>
<dbReference type="EMBL" id="CP101740">
    <property type="protein sequence ID" value="UUL81388.1"/>
    <property type="molecule type" value="Genomic_DNA"/>
</dbReference>
<protein>
    <recommendedName>
        <fullName evidence="3">Lipoprotein</fullName>
    </recommendedName>
</protein>
<evidence type="ECO:0000313" key="2">
    <source>
        <dbReference type="Proteomes" id="UP001058533"/>
    </source>
</evidence>
<sequence>MLYVKKVCADVTIRKLAVPLVLASTILTGCSRTGDIELEGGVGISAVRTACPIVAVPAGTGDITLFDPPASREASAIDVTATITNVRSTCSETGADVVTTVTFDVLGRRTRADQPRTVTMPYFIAVVRGGSNVTAKRVDQVTLSFPAGQLRASGQATATSVIAKSAATLPQEVREQLTKRRRAGREEAAVDPLTAPGVREAVARATFEALVGFQLTDEQLRYNATR</sequence>
<gene>
    <name evidence="1" type="ORF">NMP03_09155</name>
</gene>
<dbReference type="Proteomes" id="UP001058533">
    <property type="component" value="Chromosome"/>
</dbReference>
<reference evidence="1" key="1">
    <citation type="submission" date="2022-07" db="EMBL/GenBank/DDBJ databases">
        <title>Sphingomonas sp. nov., a novel bacterium isolated from the north slope of the Mount Everest.</title>
        <authorList>
            <person name="Cui X."/>
            <person name="Liu Y."/>
        </authorList>
    </citation>
    <scope>NUCLEOTIDE SEQUENCE</scope>
    <source>
        <strain evidence="1">S5-59</strain>
    </source>
</reference>
<accession>A0ABY5L365</accession>
<name>A0ABY5L365_9SPHN</name>
<evidence type="ECO:0000313" key="1">
    <source>
        <dbReference type="EMBL" id="UUL81388.1"/>
    </source>
</evidence>
<dbReference type="RefSeq" id="WP_256505055.1">
    <property type="nucleotide sequence ID" value="NZ_CP101740.1"/>
</dbReference>
<proteinExistence type="predicted"/>